<proteinExistence type="predicted"/>
<dbReference type="EMBL" id="JAAVUM010000002">
    <property type="protein sequence ID" value="NKE04751.1"/>
    <property type="molecule type" value="Genomic_DNA"/>
</dbReference>
<dbReference type="Pfam" id="PF13556">
    <property type="entry name" value="HTH_30"/>
    <property type="match status" value="1"/>
</dbReference>
<organism evidence="2 3">
    <name type="scientific">Mesobacillus selenatarsenatis</name>
    <dbReference type="NCBI Taxonomy" id="388741"/>
    <lineage>
        <taxon>Bacteria</taxon>
        <taxon>Bacillati</taxon>
        <taxon>Bacillota</taxon>
        <taxon>Bacilli</taxon>
        <taxon>Bacillales</taxon>
        <taxon>Bacillaceae</taxon>
        <taxon>Mesobacillus</taxon>
    </lineage>
</organism>
<protein>
    <submittedName>
        <fullName evidence="2">GAF domain-containing protein</fullName>
    </submittedName>
</protein>
<dbReference type="PANTHER" id="PTHR33744:SF1">
    <property type="entry name" value="DNA-BINDING TRANSCRIPTIONAL ACTIVATOR ADER"/>
    <property type="match status" value="1"/>
</dbReference>
<dbReference type="InterPro" id="IPR025736">
    <property type="entry name" value="PucR_C-HTH_dom"/>
</dbReference>
<comment type="caution">
    <text evidence="2">The sequence shown here is derived from an EMBL/GenBank/DDBJ whole genome shotgun (WGS) entry which is preliminary data.</text>
</comment>
<evidence type="ECO:0000313" key="2">
    <source>
        <dbReference type="EMBL" id="NKE04751.1"/>
    </source>
</evidence>
<evidence type="ECO:0000259" key="1">
    <source>
        <dbReference type="SMART" id="SM00065"/>
    </source>
</evidence>
<sequence>MSLINATKALTSTRDLDEVLQLIIEEVLSVFDWADASVLFLLDSQKEYLKAKSAVGFNMEYMGKVALQPNEGMSGKTLVLKEPLLFTSGTDTYKGMSDLSPTNMDFYQKSLGKDHQIPTSTICAPLITEGKCIGVLTIDSFSENVQFNQENLMLLQTFAAQAVIAIENATLISRNERSNRIHRELTKVYMSNQDLAVITKTLSELINKKVGVFNEFFDLLAYTDKKIEKINDLIKEEGSWTGELPLNKKVYIDGEEYQVYFFSIMIDKELAGVLIVAAEEHEVLDSLDIFAIEQATTVFALEIQSLNQNISNQFSYQRSIMNDILKNPDKGMAILKKASFYRKNDVYAFLTVELADNYDPNGGIGLKQSFSRQLHRNLTLVPEVTLVYEDGFRFSILFSLRETVVEADFHKKIRDFVSSLAERFPLHAGVGRIFSAFSDIHYSLQDSLVCVDYIKQIDHPGSYFMTYKELGMYRLFLGMDQKELEGFLRMDLYKILEYDYQHNTELAATLECYLANSQSNKKTAEMMFLHENTVKYRINRIKKILEIYDLAGELGLELYLALKINKYLNKPALSV</sequence>
<dbReference type="Gene3D" id="1.10.10.2840">
    <property type="entry name" value="PucR C-terminal helix-turn-helix domain"/>
    <property type="match status" value="1"/>
</dbReference>
<dbReference type="Gene3D" id="3.30.450.40">
    <property type="match status" value="1"/>
</dbReference>
<dbReference type="PANTHER" id="PTHR33744">
    <property type="entry name" value="CARBOHYDRATE DIACID REGULATOR"/>
    <property type="match status" value="1"/>
</dbReference>
<dbReference type="InterPro" id="IPR051448">
    <property type="entry name" value="CdaR-like_regulators"/>
</dbReference>
<dbReference type="AlphaFoldDB" id="A0A846TQQ6"/>
<dbReference type="InterPro" id="IPR029016">
    <property type="entry name" value="GAF-like_dom_sf"/>
</dbReference>
<dbReference type="SUPFAM" id="SSF55781">
    <property type="entry name" value="GAF domain-like"/>
    <property type="match status" value="1"/>
</dbReference>
<dbReference type="Pfam" id="PF13185">
    <property type="entry name" value="GAF_2"/>
    <property type="match status" value="1"/>
</dbReference>
<accession>A0A846TQQ6</accession>
<evidence type="ECO:0000313" key="3">
    <source>
        <dbReference type="Proteomes" id="UP000587942"/>
    </source>
</evidence>
<feature type="domain" description="GAF" evidence="1">
    <location>
        <begin position="15"/>
        <end position="176"/>
    </location>
</feature>
<gene>
    <name evidence="2" type="ORF">GWK17_04590</name>
</gene>
<dbReference type="InterPro" id="IPR003018">
    <property type="entry name" value="GAF"/>
</dbReference>
<dbReference type="InterPro" id="IPR042070">
    <property type="entry name" value="PucR_C-HTH_sf"/>
</dbReference>
<reference evidence="2 3" key="1">
    <citation type="submission" date="2020-03" db="EMBL/GenBank/DDBJ databases">
        <authorList>
            <person name="Sun Q."/>
        </authorList>
    </citation>
    <scope>NUCLEOTIDE SEQUENCE [LARGE SCALE GENOMIC DNA]</scope>
    <source>
        <strain evidence="2 3">KACC 21451</strain>
    </source>
</reference>
<name>A0A846TQQ6_9BACI</name>
<dbReference type="SMART" id="SM00065">
    <property type="entry name" value="GAF"/>
    <property type="match status" value="1"/>
</dbReference>
<dbReference type="Proteomes" id="UP000587942">
    <property type="component" value="Unassembled WGS sequence"/>
</dbReference>